<dbReference type="CDD" id="cd05254">
    <property type="entry name" value="dTDP_HR_like_SDR_e"/>
    <property type="match status" value="1"/>
</dbReference>
<dbReference type="GO" id="GO:0008831">
    <property type="term" value="F:dTDP-4-dehydrorhamnose reductase activity"/>
    <property type="evidence" value="ECO:0007669"/>
    <property type="project" value="UniProtKB-EC"/>
</dbReference>
<dbReference type="InterPro" id="IPR029903">
    <property type="entry name" value="RmlD-like-bd"/>
</dbReference>
<dbReference type="PANTHER" id="PTHR10491:SF4">
    <property type="entry name" value="METHIONINE ADENOSYLTRANSFERASE 2 SUBUNIT BETA"/>
    <property type="match status" value="1"/>
</dbReference>
<dbReference type="InterPro" id="IPR036291">
    <property type="entry name" value="NAD(P)-bd_dom_sf"/>
</dbReference>
<name>A0ABS3SZ51_9FLAO</name>
<protein>
    <recommendedName>
        <fullName evidence="4 6">dTDP-4-dehydrorhamnose reductase</fullName>
        <ecNumber evidence="3 6">1.1.1.133</ecNumber>
    </recommendedName>
</protein>
<dbReference type="Proteomes" id="UP000676776">
    <property type="component" value="Unassembled WGS sequence"/>
</dbReference>
<comment type="similarity">
    <text evidence="2 6">Belongs to the dTDP-4-dehydrorhamnose reductase family.</text>
</comment>
<dbReference type="Gene3D" id="3.90.25.10">
    <property type="entry name" value="UDP-galactose 4-epimerase, domain 1"/>
    <property type="match status" value="1"/>
</dbReference>
<dbReference type="EC" id="1.1.1.133" evidence="3 6"/>
<feature type="domain" description="RmlD-like substrate binding" evidence="7">
    <location>
        <begin position="1"/>
        <end position="284"/>
    </location>
</feature>
<keyword evidence="6 8" id="KW-0560">Oxidoreductase</keyword>
<comment type="catalytic activity">
    <reaction evidence="5">
        <text>dTDP-beta-L-rhamnose + NADP(+) = dTDP-4-dehydro-beta-L-rhamnose + NADPH + H(+)</text>
        <dbReference type="Rhea" id="RHEA:21796"/>
        <dbReference type="ChEBI" id="CHEBI:15378"/>
        <dbReference type="ChEBI" id="CHEBI:57510"/>
        <dbReference type="ChEBI" id="CHEBI:57783"/>
        <dbReference type="ChEBI" id="CHEBI:58349"/>
        <dbReference type="ChEBI" id="CHEBI:62830"/>
        <dbReference type="EC" id="1.1.1.133"/>
    </reaction>
</comment>
<sequence>MTILVTGKNGQLGSELQALAKAFPKYQFLFTDKESLDVTKEKAVEDFFRTHNFDALINCAAYTDVDKAEAEPELANAVNHLALGYLAKACKEHQVKLIHISTDYVFDGTATTPYLETDSTNPQSVYGQSKLDGELLMKLVNPAHSIIIRTSWLYSVYGSNFVKTMMGYGKEKDVLHVVNDQLGSPTYAADLAKAIVDILPQLNTSVVETYHYANTGSCTWYEFAHTIFEMKAVDGEVKPIPTSEYPTPAQRPQYSVLNTNKIQSVFNIKIPPWTQSLKHSLDSFTETTGS</sequence>
<dbReference type="Gene3D" id="3.40.50.720">
    <property type="entry name" value="NAD(P)-binding Rossmann-like Domain"/>
    <property type="match status" value="1"/>
</dbReference>
<dbReference type="NCBIfam" id="TIGR01214">
    <property type="entry name" value="rmlD"/>
    <property type="match status" value="1"/>
</dbReference>
<comment type="caution">
    <text evidence="8">The sequence shown here is derived from an EMBL/GenBank/DDBJ whole genome shotgun (WGS) entry which is preliminary data.</text>
</comment>
<dbReference type="Pfam" id="PF04321">
    <property type="entry name" value="RmlD_sub_bind"/>
    <property type="match status" value="1"/>
</dbReference>
<evidence type="ECO:0000256" key="1">
    <source>
        <dbReference type="ARBA" id="ARBA00004781"/>
    </source>
</evidence>
<proteinExistence type="inferred from homology"/>
<reference evidence="8 9" key="1">
    <citation type="submission" date="2021-03" db="EMBL/GenBank/DDBJ databases">
        <title>Winogradskyella sp. nov., isolated from costal sediment.</title>
        <authorList>
            <person name="Gao C."/>
        </authorList>
    </citation>
    <scope>NUCLEOTIDE SEQUENCE [LARGE SCALE GENOMIC DNA]</scope>
    <source>
        <strain evidence="8 9">DF17</strain>
    </source>
</reference>
<evidence type="ECO:0000256" key="6">
    <source>
        <dbReference type="RuleBase" id="RU364082"/>
    </source>
</evidence>
<evidence type="ECO:0000259" key="7">
    <source>
        <dbReference type="Pfam" id="PF04321"/>
    </source>
</evidence>
<dbReference type="RefSeq" id="WP_208152548.1">
    <property type="nucleotide sequence ID" value="NZ_JAGEVF010000002.1"/>
</dbReference>
<organism evidence="8 9">
    <name type="scientific">Winogradskyella pelagia</name>
    <dbReference type="NCBI Taxonomy" id="2819984"/>
    <lineage>
        <taxon>Bacteria</taxon>
        <taxon>Pseudomonadati</taxon>
        <taxon>Bacteroidota</taxon>
        <taxon>Flavobacteriia</taxon>
        <taxon>Flavobacteriales</taxon>
        <taxon>Flavobacteriaceae</taxon>
        <taxon>Winogradskyella</taxon>
    </lineage>
</organism>
<gene>
    <name evidence="8" type="primary">rfbD</name>
    <name evidence="8" type="ORF">J4050_03405</name>
</gene>
<evidence type="ECO:0000256" key="5">
    <source>
        <dbReference type="ARBA" id="ARBA00048200"/>
    </source>
</evidence>
<evidence type="ECO:0000313" key="9">
    <source>
        <dbReference type="Proteomes" id="UP000676776"/>
    </source>
</evidence>
<keyword evidence="9" id="KW-1185">Reference proteome</keyword>
<evidence type="ECO:0000256" key="2">
    <source>
        <dbReference type="ARBA" id="ARBA00010944"/>
    </source>
</evidence>
<comment type="function">
    <text evidence="6">Catalyzes the reduction of dTDP-6-deoxy-L-lyxo-4-hexulose to yield dTDP-L-rhamnose.</text>
</comment>
<dbReference type="EMBL" id="JAGEVF010000002">
    <property type="protein sequence ID" value="MBO3115775.1"/>
    <property type="molecule type" value="Genomic_DNA"/>
</dbReference>
<comment type="pathway">
    <text evidence="1 6">Carbohydrate biosynthesis; dTDP-L-rhamnose biosynthesis.</text>
</comment>
<dbReference type="SUPFAM" id="SSF51735">
    <property type="entry name" value="NAD(P)-binding Rossmann-fold domains"/>
    <property type="match status" value="1"/>
</dbReference>
<dbReference type="InterPro" id="IPR005913">
    <property type="entry name" value="dTDP_dehydrorham_reduct"/>
</dbReference>
<keyword evidence="6" id="KW-0521">NADP</keyword>
<dbReference type="PANTHER" id="PTHR10491">
    <property type="entry name" value="DTDP-4-DEHYDRORHAMNOSE REDUCTASE"/>
    <property type="match status" value="1"/>
</dbReference>
<accession>A0ABS3SZ51</accession>
<evidence type="ECO:0000256" key="4">
    <source>
        <dbReference type="ARBA" id="ARBA00017099"/>
    </source>
</evidence>
<evidence type="ECO:0000256" key="3">
    <source>
        <dbReference type="ARBA" id="ARBA00012929"/>
    </source>
</evidence>
<evidence type="ECO:0000313" key="8">
    <source>
        <dbReference type="EMBL" id="MBO3115775.1"/>
    </source>
</evidence>